<evidence type="ECO:0000259" key="1">
    <source>
        <dbReference type="PROSITE" id="PS51186"/>
    </source>
</evidence>
<dbReference type="GO" id="GO:0016747">
    <property type="term" value="F:acyltransferase activity, transferring groups other than amino-acyl groups"/>
    <property type="evidence" value="ECO:0007669"/>
    <property type="project" value="InterPro"/>
</dbReference>
<dbReference type="Gene3D" id="3.40.630.30">
    <property type="match status" value="1"/>
</dbReference>
<name>A0A1E5QPL3_9CYAN</name>
<accession>A0A1E5QPL3</accession>
<feature type="domain" description="N-acetyltransferase" evidence="1">
    <location>
        <begin position="7"/>
        <end position="187"/>
    </location>
</feature>
<evidence type="ECO:0000313" key="2">
    <source>
        <dbReference type="EMBL" id="OEJ76600.1"/>
    </source>
</evidence>
<dbReference type="InterPro" id="IPR016181">
    <property type="entry name" value="Acyl_CoA_acyltransferase"/>
</dbReference>
<dbReference type="SUPFAM" id="SSF55729">
    <property type="entry name" value="Acyl-CoA N-acyltransferases (Nat)"/>
    <property type="match status" value="1"/>
</dbReference>
<dbReference type="AlphaFoldDB" id="A0A1E5QPL3"/>
<dbReference type="Pfam" id="PF00583">
    <property type="entry name" value="Acetyltransf_1"/>
    <property type="match status" value="1"/>
</dbReference>
<dbReference type="RefSeq" id="WP_069965739.1">
    <property type="nucleotide sequence ID" value="NZ_CM124774.1"/>
</dbReference>
<proteinExistence type="predicted"/>
<dbReference type="EMBL" id="MJGC01000035">
    <property type="protein sequence ID" value="OEJ76600.1"/>
    <property type="molecule type" value="Genomic_DNA"/>
</dbReference>
<dbReference type="STRING" id="1781255.BH720_03320"/>
<sequence>MQTTEAFSVREATCQDIPAIVDIHNGNVRTPTLLSHQGFLLATTTAEEVLDQFKKCVQYWVAVDCTERIRGFVAFSWPKLDENSLTAIFWYDESEREAIMGDRHIYIHVVATQKGYTGQGIARLMYKNLERHFPNSVFSTFIVCQPICNQRSIQFHQQQGFKVVGKVEREQFLDLKNYESVLLIKRT</sequence>
<dbReference type="PROSITE" id="PS51186">
    <property type="entry name" value="GNAT"/>
    <property type="match status" value="1"/>
</dbReference>
<gene>
    <name evidence="2" type="ORF">BH720_03320</name>
</gene>
<dbReference type="InterPro" id="IPR000182">
    <property type="entry name" value="GNAT_dom"/>
</dbReference>
<organism evidence="2">
    <name type="scientific">Desertifilum tharense IPPAS B-1220</name>
    <dbReference type="NCBI Taxonomy" id="1781255"/>
    <lineage>
        <taxon>Bacteria</taxon>
        <taxon>Bacillati</taxon>
        <taxon>Cyanobacteriota</taxon>
        <taxon>Cyanophyceae</taxon>
        <taxon>Desertifilales</taxon>
        <taxon>Desertifilaceae</taxon>
        <taxon>Desertifilum</taxon>
    </lineage>
</organism>
<comment type="caution">
    <text evidence="2">The sequence shown here is derived from an EMBL/GenBank/DDBJ whole genome shotgun (WGS) entry which is preliminary data.</text>
</comment>
<protein>
    <recommendedName>
        <fullName evidence="1">N-acetyltransferase domain-containing protein</fullName>
    </recommendedName>
</protein>
<reference evidence="2" key="1">
    <citation type="submission" date="2016-09" db="EMBL/GenBank/DDBJ databases">
        <title>Draft genome of thermotolerant cyanobacterium Desertifilum sp. strain IPPAS B-1220.</title>
        <authorList>
            <person name="Sinetova M.A."/>
            <person name="Bolakhan K."/>
            <person name="Zayadan B.K."/>
            <person name="Mironov K.S."/>
            <person name="Ustinova V."/>
            <person name="Kupriyanova E.V."/>
            <person name="Sidorov R.A."/>
            <person name="Skrypnik A.N."/>
            <person name="Gogoleva N.E."/>
            <person name="Gogolev Y.V."/>
            <person name="Los D.A."/>
        </authorList>
    </citation>
    <scope>NUCLEOTIDE SEQUENCE [LARGE SCALE GENOMIC DNA]</scope>
    <source>
        <strain evidence="2">IPPAS B-1220</strain>
    </source>
</reference>
<dbReference type="OrthoDB" id="6182349at2"/>